<proteinExistence type="predicted"/>
<dbReference type="InterPro" id="IPR016181">
    <property type="entry name" value="Acyl_CoA_acyltransferase"/>
</dbReference>
<keyword evidence="3" id="KW-1185">Reference proteome</keyword>
<accession>A0A1I5B740</accession>
<evidence type="ECO:0000259" key="1">
    <source>
        <dbReference type="PROSITE" id="PS51729"/>
    </source>
</evidence>
<evidence type="ECO:0000313" key="3">
    <source>
        <dbReference type="Proteomes" id="UP000198867"/>
    </source>
</evidence>
<protein>
    <recommendedName>
        <fullName evidence="1">N-acetyltransferase domain-containing protein</fullName>
    </recommendedName>
</protein>
<dbReference type="Gene3D" id="3.40.630.30">
    <property type="match status" value="1"/>
</dbReference>
<dbReference type="CDD" id="cd04301">
    <property type="entry name" value="NAT_SF"/>
    <property type="match status" value="1"/>
</dbReference>
<evidence type="ECO:0000313" key="2">
    <source>
        <dbReference type="EMBL" id="SFN70440.1"/>
    </source>
</evidence>
<dbReference type="STRING" id="995034.SAMN05216219_1771"/>
<sequence length="104" mass="11653">MDTSNAQVRLLRNDAGHRYEIWVGDALAGVATYRESHDRVTFLHTIVDEAFGGRGFGSRLAAFALQDTVDRGKRIVPVCPFIAEYLQSHHEFDEHIDLPKAAQS</sequence>
<feature type="domain" description="N-acetyltransferase" evidence="1">
    <location>
        <begin position="11"/>
        <end position="97"/>
    </location>
</feature>
<dbReference type="EMBL" id="FOVM01000004">
    <property type="protein sequence ID" value="SFN70440.1"/>
    <property type="molecule type" value="Genomic_DNA"/>
</dbReference>
<dbReference type="PANTHER" id="PTHR31435">
    <property type="entry name" value="PROTEIN NATD1"/>
    <property type="match status" value="1"/>
</dbReference>
<dbReference type="RefSeq" id="WP_090710629.1">
    <property type="nucleotide sequence ID" value="NZ_FOVM01000004.1"/>
</dbReference>
<dbReference type="PANTHER" id="PTHR31435:SF10">
    <property type="entry name" value="BSR4717 PROTEIN"/>
    <property type="match status" value="1"/>
</dbReference>
<dbReference type="Proteomes" id="UP000198867">
    <property type="component" value="Unassembled WGS sequence"/>
</dbReference>
<organism evidence="2 3">
    <name type="scientific">Mycetocola miduiensis</name>
    <dbReference type="NCBI Taxonomy" id="995034"/>
    <lineage>
        <taxon>Bacteria</taxon>
        <taxon>Bacillati</taxon>
        <taxon>Actinomycetota</taxon>
        <taxon>Actinomycetes</taxon>
        <taxon>Micrococcales</taxon>
        <taxon>Microbacteriaceae</taxon>
        <taxon>Mycetocola</taxon>
    </lineage>
</organism>
<dbReference type="InterPro" id="IPR031165">
    <property type="entry name" value="GNAT_YJDJ"/>
</dbReference>
<dbReference type="InterPro" id="IPR045057">
    <property type="entry name" value="Gcn5-rel_NAT"/>
</dbReference>
<dbReference type="SUPFAM" id="SSF55729">
    <property type="entry name" value="Acyl-CoA N-acyltransferases (Nat)"/>
    <property type="match status" value="1"/>
</dbReference>
<gene>
    <name evidence="2" type="ORF">SAMN05216219_1771</name>
</gene>
<dbReference type="Pfam" id="PF14542">
    <property type="entry name" value="Acetyltransf_CG"/>
    <property type="match status" value="1"/>
</dbReference>
<reference evidence="3" key="1">
    <citation type="submission" date="2016-10" db="EMBL/GenBank/DDBJ databases">
        <authorList>
            <person name="Varghese N."/>
            <person name="Submissions S."/>
        </authorList>
    </citation>
    <scope>NUCLEOTIDE SEQUENCE [LARGE SCALE GENOMIC DNA]</scope>
    <source>
        <strain evidence="3">CGMCC 1.11101</strain>
    </source>
</reference>
<name>A0A1I5B740_9MICO</name>
<dbReference type="PROSITE" id="PS51729">
    <property type="entry name" value="GNAT_YJDJ"/>
    <property type="match status" value="1"/>
</dbReference>
<dbReference type="OrthoDB" id="5405911at2"/>
<dbReference type="AlphaFoldDB" id="A0A1I5B740"/>